<organism evidence="2 3">
    <name type="scientific">Puniceibacterium antarcticum</name>
    <dbReference type="NCBI Taxonomy" id="1206336"/>
    <lineage>
        <taxon>Bacteria</taxon>
        <taxon>Pseudomonadati</taxon>
        <taxon>Pseudomonadota</taxon>
        <taxon>Alphaproteobacteria</taxon>
        <taxon>Rhodobacterales</taxon>
        <taxon>Paracoccaceae</taxon>
        <taxon>Puniceibacterium</taxon>
    </lineage>
</organism>
<comment type="caution">
    <text evidence="2">The sequence shown here is derived from an EMBL/GenBank/DDBJ whole genome shotgun (WGS) entry which is preliminary data.</text>
</comment>
<dbReference type="AlphaFoldDB" id="A0A2G8QT40"/>
<proteinExistence type="predicted"/>
<keyword evidence="1" id="KW-0472">Membrane</keyword>
<reference evidence="2 3" key="1">
    <citation type="submission" date="2013-09" db="EMBL/GenBank/DDBJ databases">
        <title>Genome sequencing of Phaeobacter antarcticus sp. nov. SM1211.</title>
        <authorList>
            <person name="Zhang X.-Y."/>
            <person name="Liu C."/>
            <person name="Chen X.-L."/>
            <person name="Xie B.-B."/>
            <person name="Qin Q.-L."/>
            <person name="Rong J.-C."/>
            <person name="Zhang Y.-Z."/>
        </authorList>
    </citation>
    <scope>NUCLEOTIDE SEQUENCE [LARGE SCALE GENOMIC DNA]</scope>
    <source>
        <strain evidence="2 3">SM1211</strain>
    </source>
</reference>
<keyword evidence="3" id="KW-1185">Reference proteome</keyword>
<sequence>MEIIANVLTSDAMQTTLVAILGPLLMFVLNRIAGALQASTGLKLSERAVATFHSSIISGVESGLAHGLQAGTATFKAHVKAHMLESSPEAFAEMSPLPDVLDNLIYRYARQSIAKYGEAK</sequence>
<evidence type="ECO:0000313" key="3">
    <source>
        <dbReference type="Proteomes" id="UP000231259"/>
    </source>
</evidence>
<evidence type="ECO:0000256" key="1">
    <source>
        <dbReference type="SAM" id="Phobius"/>
    </source>
</evidence>
<keyword evidence="1" id="KW-0812">Transmembrane</keyword>
<evidence type="ECO:0000313" key="2">
    <source>
        <dbReference type="EMBL" id="PIL12456.1"/>
    </source>
</evidence>
<keyword evidence="1" id="KW-1133">Transmembrane helix</keyword>
<protein>
    <submittedName>
        <fullName evidence="2">Uncharacterized protein</fullName>
    </submittedName>
</protein>
<name>A0A2G8QT40_9RHOB</name>
<feature type="transmembrane region" description="Helical" evidence="1">
    <location>
        <begin position="12"/>
        <end position="33"/>
    </location>
</feature>
<accession>A0A2G8QT40</accession>
<dbReference type="Proteomes" id="UP000231259">
    <property type="component" value="Unassembled WGS sequence"/>
</dbReference>
<gene>
    <name evidence="2" type="ORF">P775_28560</name>
</gene>
<dbReference type="RefSeq" id="WP_099913919.1">
    <property type="nucleotide sequence ID" value="NZ_AWWI01000186.1"/>
</dbReference>
<dbReference type="EMBL" id="AWWI01000186">
    <property type="protein sequence ID" value="PIL12456.1"/>
    <property type="molecule type" value="Genomic_DNA"/>
</dbReference>